<keyword evidence="2" id="KW-1185">Reference proteome</keyword>
<dbReference type="GeneID" id="113866565"/>
<dbReference type="KEGG" id="aprc:113866565"/>
<evidence type="ECO:0000313" key="2">
    <source>
        <dbReference type="Proteomes" id="UP000694853"/>
    </source>
</evidence>
<reference evidence="3" key="2">
    <citation type="submission" date="2025-08" db="UniProtKB">
        <authorList>
            <consortium name="RefSeq"/>
        </authorList>
    </citation>
    <scope>IDENTIFICATION</scope>
    <source>
        <tissue evidence="3">Young leaves</tissue>
    </source>
</reference>
<gene>
    <name evidence="3" type="primary">LOC113866565</name>
</gene>
<accession>A0A8B8LLC1</accession>
<feature type="domain" description="Aminotransferase-like plant mobile" evidence="1">
    <location>
        <begin position="24"/>
        <end position="148"/>
    </location>
</feature>
<dbReference type="PANTHER" id="PTHR46033:SF8">
    <property type="entry name" value="PROTEIN MAINTENANCE OF MERISTEMS-LIKE"/>
    <property type="match status" value="1"/>
</dbReference>
<dbReference type="AlphaFoldDB" id="A0A8B8LLC1"/>
<organism evidence="2 3">
    <name type="scientific">Abrus precatorius</name>
    <name type="common">Indian licorice</name>
    <name type="synonym">Glycine abrus</name>
    <dbReference type="NCBI Taxonomy" id="3816"/>
    <lineage>
        <taxon>Eukaryota</taxon>
        <taxon>Viridiplantae</taxon>
        <taxon>Streptophyta</taxon>
        <taxon>Embryophyta</taxon>
        <taxon>Tracheophyta</taxon>
        <taxon>Spermatophyta</taxon>
        <taxon>Magnoliopsida</taxon>
        <taxon>eudicotyledons</taxon>
        <taxon>Gunneridae</taxon>
        <taxon>Pentapetalae</taxon>
        <taxon>rosids</taxon>
        <taxon>fabids</taxon>
        <taxon>Fabales</taxon>
        <taxon>Fabaceae</taxon>
        <taxon>Papilionoideae</taxon>
        <taxon>50 kb inversion clade</taxon>
        <taxon>NPAAA clade</taxon>
        <taxon>indigoferoid/millettioid clade</taxon>
        <taxon>Abreae</taxon>
        <taxon>Abrus</taxon>
    </lineage>
</organism>
<dbReference type="GO" id="GO:0010073">
    <property type="term" value="P:meristem maintenance"/>
    <property type="evidence" value="ECO:0007669"/>
    <property type="project" value="InterPro"/>
</dbReference>
<dbReference type="PANTHER" id="PTHR46033">
    <property type="entry name" value="PROTEIN MAIN-LIKE 2"/>
    <property type="match status" value="1"/>
</dbReference>
<dbReference type="Proteomes" id="UP000694853">
    <property type="component" value="Unplaced"/>
</dbReference>
<evidence type="ECO:0000313" key="3">
    <source>
        <dbReference type="RefSeq" id="XP_027357191.1"/>
    </source>
</evidence>
<dbReference type="Pfam" id="PF10536">
    <property type="entry name" value="PMD"/>
    <property type="match status" value="1"/>
</dbReference>
<dbReference type="InterPro" id="IPR019557">
    <property type="entry name" value="AminoTfrase-like_pln_mobile"/>
</dbReference>
<protein>
    <submittedName>
        <fullName evidence="3">Protein MAIN-LIKE 2-like</fullName>
    </submittedName>
</protein>
<proteinExistence type="predicted"/>
<evidence type="ECO:0000259" key="1">
    <source>
        <dbReference type="Pfam" id="PF10536"/>
    </source>
</evidence>
<dbReference type="InterPro" id="IPR044824">
    <property type="entry name" value="MAIN-like"/>
</dbReference>
<reference evidence="2" key="1">
    <citation type="journal article" date="2019" name="Toxins">
        <title>Detection of Abrin-Like and Prepropulchellin-Like Toxin Genes and Transcripts Using Whole Genome Sequencing and Full-Length Transcript Sequencing of Abrus precatorius.</title>
        <authorList>
            <person name="Hovde B.T."/>
            <person name="Daligault H.E."/>
            <person name="Hanschen E.R."/>
            <person name="Kunde Y.A."/>
            <person name="Johnson M.B."/>
            <person name="Starkenburg S.R."/>
            <person name="Johnson S.L."/>
        </authorList>
    </citation>
    <scope>NUCLEOTIDE SEQUENCE [LARGE SCALE GENOMIC DNA]</scope>
</reference>
<dbReference type="RefSeq" id="XP_027357191.1">
    <property type="nucleotide sequence ID" value="XM_027501390.1"/>
</dbReference>
<dbReference type="OrthoDB" id="1421598at2759"/>
<sequence>MISSFCHSMPEPSPLIVPILEQLGFAGVAKLRHLKVDHALITALVERWRPETHTFHFPTGECTITLEDVALQLGLRVDGLPVIAPTMFDWEEMCDKYLGIVPVKGESLIGSMVKLKWLRDNMLPLQEESSEEEVHTHCRAYILGLIGGKCVEPRKLVAKQWVVAHHS</sequence>
<name>A0A8B8LLC1_ABRPR</name>